<dbReference type="CDD" id="cd00024">
    <property type="entry name" value="CD_CSD"/>
    <property type="match status" value="1"/>
</dbReference>
<evidence type="ECO:0000313" key="2">
    <source>
        <dbReference type="EMBL" id="KAF6804369.1"/>
    </source>
</evidence>
<organism evidence="2 3">
    <name type="scientific">Colletotrichum musicola</name>
    <dbReference type="NCBI Taxonomy" id="2175873"/>
    <lineage>
        <taxon>Eukaryota</taxon>
        <taxon>Fungi</taxon>
        <taxon>Dikarya</taxon>
        <taxon>Ascomycota</taxon>
        <taxon>Pezizomycotina</taxon>
        <taxon>Sordariomycetes</taxon>
        <taxon>Hypocreomycetidae</taxon>
        <taxon>Glomerellales</taxon>
        <taxon>Glomerellaceae</taxon>
        <taxon>Colletotrichum</taxon>
        <taxon>Colletotrichum orchidearum species complex</taxon>
    </lineage>
</organism>
<proteinExistence type="predicted"/>
<dbReference type="AlphaFoldDB" id="A0A8H6J0S9"/>
<name>A0A8H6J0S9_9PEZI</name>
<feature type="region of interest" description="Disordered" evidence="1">
    <location>
        <begin position="346"/>
        <end position="419"/>
    </location>
</feature>
<feature type="non-terminal residue" evidence="2">
    <location>
        <position position="1"/>
    </location>
</feature>
<protein>
    <submittedName>
        <fullName evidence="2">Putative chromo domain-containing protein</fullName>
    </submittedName>
</protein>
<feature type="compositionally biased region" description="Basic residues" evidence="1">
    <location>
        <begin position="360"/>
        <end position="373"/>
    </location>
</feature>
<dbReference type="Gene3D" id="2.40.50.40">
    <property type="match status" value="1"/>
</dbReference>
<feature type="compositionally biased region" description="Basic residues" evidence="1">
    <location>
        <begin position="409"/>
        <end position="419"/>
    </location>
</feature>
<accession>A0A8H6J0S9</accession>
<dbReference type="GO" id="GO:0003677">
    <property type="term" value="F:DNA binding"/>
    <property type="evidence" value="ECO:0007669"/>
    <property type="project" value="InterPro"/>
</dbReference>
<gene>
    <name evidence="2" type="ORF">CMUS01_14864</name>
</gene>
<dbReference type="EMBL" id="WIGM01001138">
    <property type="protein sequence ID" value="KAF6804369.1"/>
    <property type="molecule type" value="Genomic_DNA"/>
</dbReference>
<keyword evidence="3" id="KW-1185">Reference proteome</keyword>
<dbReference type="Proteomes" id="UP000639643">
    <property type="component" value="Unassembled WGS sequence"/>
</dbReference>
<sequence>QATLKISAFGGFLLSPAKHSALQSPNKQERFNTVLVAEESPSDASRSPLPFQRLSSQLALSWPTRRKTLNDTAADKMGTTIDGITPADTVAASAAAHSSESTTMPLAYAAVVNSVTSDPEGKDTIAATEQVEAGQEFDRTNLAAEVKETSIHLGCLSEAAGLGNDIIQVATPAISGAEINVATATETGDTTKAAQPVDNSEAAEDVDDPEHGIFVFGSLIGHRHDPDDQTLFQIRVCWTHDAPTWEPESNIQEDAEEALFAYWDAVEGGRIGAMADKNLWHALKVEKHKQEANGSVKLCVSWVGSPERSWEPEGQVLQYARQHVDDYWTANGGRPKHIKHTVVPVKRGRGLPRNTSLTRRLSRRLQRSPRRRPDKGGQKVSCSLEETQKEEAGAEMLADADREPPEKRGRGRPHKSLMP</sequence>
<reference evidence="2" key="1">
    <citation type="journal article" date="2020" name="Phytopathology">
        <title>Genome Sequence Resources of Colletotrichum truncatum, C. plurivorum, C. musicola, and C. sojae: Four Species Pathogenic to Soybean (Glycine max).</title>
        <authorList>
            <person name="Rogerio F."/>
            <person name="Boufleur T.R."/>
            <person name="Ciampi-Guillardi M."/>
            <person name="Sukno S.A."/>
            <person name="Thon M.R."/>
            <person name="Massola Junior N.S."/>
            <person name="Baroncelli R."/>
        </authorList>
    </citation>
    <scope>NUCLEOTIDE SEQUENCE</scope>
    <source>
        <strain evidence="2">LFN0074</strain>
    </source>
</reference>
<dbReference type="InterPro" id="IPR017956">
    <property type="entry name" value="AT_hook_DNA-bd_motif"/>
</dbReference>
<feature type="compositionally biased region" description="Basic and acidic residues" evidence="1">
    <location>
        <begin position="399"/>
        <end position="408"/>
    </location>
</feature>
<comment type="caution">
    <text evidence="2">The sequence shown here is derived from an EMBL/GenBank/DDBJ whole genome shotgun (WGS) entry which is preliminary data.</text>
</comment>
<evidence type="ECO:0000256" key="1">
    <source>
        <dbReference type="SAM" id="MobiDB-lite"/>
    </source>
</evidence>
<dbReference type="OrthoDB" id="433924at2759"/>
<dbReference type="PRINTS" id="PR00929">
    <property type="entry name" value="ATHOOK"/>
</dbReference>
<evidence type="ECO:0000313" key="3">
    <source>
        <dbReference type="Proteomes" id="UP000639643"/>
    </source>
</evidence>